<evidence type="ECO:0000313" key="2">
    <source>
        <dbReference type="EMBL" id="GAX16887.1"/>
    </source>
</evidence>
<feature type="region of interest" description="Disordered" evidence="1">
    <location>
        <begin position="1"/>
        <end position="65"/>
    </location>
</feature>
<comment type="caution">
    <text evidence="2">The sequence shown here is derived from an EMBL/GenBank/DDBJ whole genome shotgun (WGS) entry which is preliminary data.</text>
</comment>
<feature type="compositionally biased region" description="Basic and acidic residues" evidence="1">
    <location>
        <begin position="48"/>
        <end position="62"/>
    </location>
</feature>
<name>A0A1Z5JS88_FISSO</name>
<sequence>MSIHLCQHNSDKVSLDDSSASLSSSPSLHQLETAIHQSDTFRDTSLQKGERPSKNQNKEALHRRCSSSSLTRISSSYADASIPAFVYIPIAFSPSSPSINDEASSSSEEDLDIIRLSHEFHHWQAFPNMSDVKRNTTWGIITATVNDVVAEEQLQLVKMDYFSPSEASPIRQPKPPLSHCSLSTSSLLVV</sequence>
<feature type="region of interest" description="Disordered" evidence="1">
    <location>
        <begin position="167"/>
        <end position="190"/>
    </location>
</feature>
<feature type="compositionally biased region" description="Low complexity" evidence="1">
    <location>
        <begin position="177"/>
        <end position="190"/>
    </location>
</feature>
<evidence type="ECO:0000313" key="3">
    <source>
        <dbReference type="Proteomes" id="UP000198406"/>
    </source>
</evidence>
<dbReference type="InParanoid" id="A0A1Z5JS88"/>
<accession>A0A1Z5JS88</accession>
<dbReference type="EMBL" id="BDSP01000111">
    <property type="protein sequence ID" value="GAX16887.1"/>
    <property type="molecule type" value="Genomic_DNA"/>
</dbReference>
<feature type="compositionally biased region" description="Polar residues" evidence="1">
    <location>
        <begin position="35"/>
        <end position="47"/>
    </location>
</feature>
<proteinExistence type="predicted"/>
<dbReference type="AlphaFoldDB" id="A0A1Z5JS88"/>
<organism evidence="2 3">
    <name type="scientific">Fistulifera solaris</name>
    <name type="common">Oleaginous diatom</name>
    <dbReference type="NCBI Taxonomy" id="1519565"/>
    <lineage>
        <taxon>Eukaryota</taxon>
        <taxon>Sar</taxon>
        <taxon>Stramenopiles</taxon>
        <taxon>Ochrophyta</taxon>
        <taxon>Bacillariophyta</taxon>
        <taxon>Bacillariophyceae</taxon>
        <taxon>Bacillariophycidae</taxon>
        <taxon>Naviculales</taxon>
        <taxon>Naviculaceae</taxon>
        <taxon>Fistulifera</taxon>
    </lineage>
</organism>
<evidence type="ECO:0000256" key="1">
    <source>
        <dbReference type="SAM" id="MobiDB-lite"/>
    </source>
</evidence>
<protein>
    <submittedName>
        <fullName evidence="2">Uncharacterized protein</fullName>
    </submittedName>
</protein>
<dbReference type="Proteomes" id="UP000198406">
    <property type="component" value="Unassembled WGS sequence"/>
</dbReference>
<keyword evidence="3" id="KW-1185">Reference proteome</keyword>
<gene>
    <name evidence="2" type="ORF">FisN_5Hu261</name>
</gene>
<reference evidence="2 3" key="1">
    <citation type="journal article" date="2015" name="Plant Cell">
        <title>Oil accumulation by the oleaginous diatom Fistulifera solaris as revealed by the genome and transcriptome.</title>
        <authorList>
            <person name="Tanaka T."/>
            <person name="Maeda Y."/>
            <person name="Veluchamy A."/>
            <person name="Tanaka M."/>
            <person name="Abida H."/>
            <person name="Marechal E."/>
            <person name="Bowler C."/>
            <person name="Muto M."/>
            <person name="Sunaga Y."/>
            <person name="Tanaka M."/>
            <person name="Yoshino T."/>
            <person name="Taniguchi T."/>
            <person name="Fukuda Y."/>
            <person name="Nemoto M."/>
            <person name="Matsumoto M."/>
            <person name="Wong P.S."/>
            <person name="Aburatani S."/>
            <person name="Fujibuchi W."/>
        </authorList>
    </citation>
    <scope>NUCLEOTIDE SEQUENCE [LARGE SCALE GENOMIC DNA]</scope>
    <source>
        <strain evidence="2 3">JPCC DA0580</strain>
    </source>
</reference>
<feature type="compositionally biased region" description="Low complexity" evidence="1">
    <location>
        <begin position="16"/>
        <end position="28"/>
    </location>
</feature>